<accession>A0ABV7H9X0</accession>
<dbReference type="Gene3D" id="3.10.620.30">
    <property type="match status" value="1"/>
</dbReference>
<evidence type="ECO:0000259" key="1">
    <source>
        <dbReference type="Pfam" id="PF01841"/>
    </source>
</evidence>
<name>A0ABV7H9X0_9GAMM</name>
<reference evidence="3" key="1">
    <citation type="journal article" date="2019" name="Int. J. Syst. Evol. Microbiol.">
        <title>The Global Catalogue of Microorganisms (GCM) 10K type strain sequencing project: providing services to taxonomists for standard genome sequencing and annotation.</title>
        <authorList>
            <consortium name="The Broad Institute Genomics Platform"/>
            <consortium name="The Broad Institute Genome Sequencing Center for Infectious Disease"/>
            <person name="Wu L."/>
            <person name="Ma J."/>
        </authorList>
    </citation>
    <scope>NUCLEOTIDE SEQUENCE [LARGE SCALE GENOMIC DNA]</scope>
    <source>
        <strain evidence="3">KCTC 52438</strain>
    </source>
</reference>
<protein>
    <submittedName>
        <fullName evidence="2">Transglutaminase-like domain-containing protein</fullName>
    </submittedName>
</protein>
<evidence type="ECO:0000313" key="3">
    <source>
        <dbReference type="Proteomes" id="UP001595476"/>
    </source>
</evidence>
<keyword evidence="3" id="KW-1185">Reference proteome</keyword>
<dbReference type="SUPFAM" id="SSF54001">
    <property type="entry name" value="Cysteine proteinases"/>
    <property type="match status" value="1"/>
</dbReference>
<dbReference type="InterPro" id="IPR038765">
    <property type="entry name" value="Papain-like_cys_pep_sf"/>
</dbReference>
<gene>
    <name evidence="2" type="ORF">ACFOEK_00185</name>
</gene>
<dbReference type="InterPro" id="IPR002931">
    <property type="entry name" value="Transglutaminase-like"/>
</dbReference>
<proteinExistence type="predicted"/>
<evidence type="ECO:0000313" key="2">
    <source>
        <dbReference type="EMBL" id="MFC3149439.1"/>
    </source>
</evidence>
<feature type="domain" description="Transglutaminase-like" evidence="1">
    <location>
        <begin position="136"/>
        <end position="218"/>
    </location>
</feature>
<comment type="caution">
    <text evidence="2">The sequence shown here is derived from an EMBL/GenBank/DDBJ whole genome shotgun (WGS) entry which is preliminary data.</text>
</comment>
<dbReference type="EMBL" id="JBHRSZ010000001">
    <property type="protein sequence ID" value="MFC3149439.1"/>
    <property type="molecule type" value="Genomic_DNA"/>
</dbReference>
<organism evidence="2 3">
    <name type="scientific">Litoribrevibacter euphylliae</name>
    <dbReference type="NCBI Taxonomy" id="1834034"/>
    <lineage>
        <taxon>Bacteria</taxon>
        <taxon>Pseudomonadati</taxon>
        <taxon>Pseudomonadota</taxon>
        <taxon>Gammaproteobacteria</taxon>
        <taxon>Oceanospirillales</taxon>
        <taxon>Oceanospirillaceae</taxon>
        <taxon>Litoribrevibacter</taxon>
    </lineage>
</organism>
<dbReference type="Pfam" id="PF01841">
    <property type="entry name" value="Transglut_core"/>
    <property type="match status" value="1"/>
</dbReference>
<sequence length="274" mass="30860">MNKLTISLVSLTLICVVGALFLSSKKSIVVEPVQQVYKVKVSIENTSSDVVTKPKIYVFAPLQNTPFQRLISSQTSVAHTFEELDGHSYVVLSPQYLAPFARKDVVITYRMEFPNTEFIAEGFWEKYSYSLAEPISYVSENFSEMLDWINKRVTYMGYVPEVLGSDYALKHGKGDCTEFALTFSRLAASNEYQTATVDGFAVLSGSNKLSLSDYHSWSFVNDGQLHLVDAQNNLVNPDHSKYLVMSLISEPKGDESQLKRRFYANDARLKLAIL</sequence>
<dbReference type="Proteomes" id="UP001595476">
    <property type="component" value="Unassembled WGS sequence"/>
</dbReference>
<dbReference type="RefSeq" id="WP_386714370.1">
    <property type="nucleotide sequence ID" value="NZ_JBHRSZ010000001.1"/>
</dbReference>